<comment type="similarity">
    <text evidence="2">In the C-terminal section; belongs to the transpeptidase family.</text>
</comment>
<evidence type="ECO:0000256" key="14">
    <source>
        <dbReference type="ARBA" id="ARBA00049902"/>
    </source>
</evidence>
<dbReference type="PANTHER" id="PTHR32282">
    <property type="entry name" value="BINDING PROTEIN TRANSPEPTIDASE, PUTATIVE-RELATED"/>
    <property type="match status" value="1"/>
</dbReference>
<evidence type="ECO:0000256" key="9">
    <source>
        <dbReference type="ARBA" id="ARBA00022960"/>
    </source>
</evidence>
<feature type="domain" description="Penicillin-binding protein transpeptidase" evidence="17">
    <location>
        <begin position="379"/>
        <end position="641"/>
    </location>
</feature>
<dbReference type="GO" id="GO:0008658">
    <property type="term" value="F:penicillin binding"/>
    <property type="evidence" value="ECO:0007669"/>
    <property type="project" value="InterPro"/>
</dbReference>
<protein>
    <submittedName>
        <fullName evidence="19">Carboxypeptidase</fullName>
    </submittedName>
</protein>
<sequence length="694" mass="73496">MAGENQKGTGGRKRRKPASPAAAPGDRAARPDRLDRRALPPLPANRPHPPKSPPPPPPPRRPGGGRRRGLAYWLAVVGLWGAIATGILVAWFAWDLPSMSRLDEIDRRPAVRLVSADGTVFATVGDLYGEAMALADYPDVLVKAVLAIEDRRFFDHGGFDPIGILRALYHNVVTGSVSQGGSTISQQTVKTIFLTPERSIRRKVQEAILTVQLERRLTKPQILSLYMNRVYLGSGAYGMDGAARRYFGHPARRMSLAEAAMLAGLMKAPSRYSPLADYEAAKARAAVVLDAMADAEFITADQAAAAKALPARLAARPVSNDARYFVDWVVEQVADFAGPEIGDITVYTTLDLRLQRAAEGALDAGLDGEGLRLDAGQGALVALAPDGAVRALVGGRDYGASPFNRAVRALRQPGSAFKLFVYLAALEAGFEPGTLVNDAPVDVAGYRPTNFEPGYAGEISLVNAFARSLNTVSVRLLVRVGARKVVAMAKRLGITSAIPANASIALGSAEVTPLELTGAYAVLANGGRRADPYAIREVRSADGDIVFRRDTGGGERLLSEQVVGRMNRLLAAVIDYGSGKAARLGRPAGGKTGTSQDYRNAWFVGITGQLVATVWIGNDDGTPMIKATGGGLPAQIWKAFMTEALTGTAALPLPDAPSDEDRGLLDDLVEFLGGGPGGLVVEDPMAGGPPARYR</sequence>
<dbReference type="InterPro" id="IPR012338">
    <property type="entry name" value="Beta-lactam/transpept-like"/>
</dbReference>
<keyword evidence="20" id="KW-1185">Reference proteome</keyword>
<comment type="catalytic activity">
    <reaction evidence="14">
        <text>[GlcNAc-(1-&gt;4)-Mur2Ac(oyl-L-Ala-gamma-D-Glu-L-Lys-D-Ala-D-Ala)](n)-di-trans,octa-cis-undecaprenyl diphosphate + beta-D-GlcNAc-(1-&gt;4)-Mur2Ac(oyl-L-Ala-gamma-D-Glu-L-Lys-D-Ala-D-Ala)-di-trans,octa-cis-undecaprenyl diphosphate = [GlcNAc-(1-&gt;4)-Mur2Ac(oyl-L-Ala-gamma-D-Glu-L-Lys-D-Ala-D-Ala)](n+1)-di-trans,octa-cis-undecaprenyl diphosphate + di-trans,octa-cis-undecaprenyl diphosphate + H(+)</text>
        <dbReference type="Rhea" id="RHEA:23708"/>
        <dbReference type="Rhea" id="RHEA-COMP:9602"/>
        <dbReference type="Rhea" id="RHEA-COMP:9603"/>
        <dbReference type="ChEBI" id="CHEBI:15378"/>
        <dbReference type="ChEBI" id="CHEBI:58405"/>
        <dbReference type="ChEBI" id="CHEBI:60033"/>
        <dbReference type="ChEBI" id="CHEBI:78435"/>
        <dbReference type="EC" id="2.4.99.28"/>
    </reaction>
</comment>
<dbReference type="AlphaFoldDB" id="A0A317E0G7"/>
<dbReference type="GO" id="GO:0006508">
    <property type="term" value="P:proteolysis"/>
    <property type="evidence" value="ECO:0007669"/>
    <property type="project" value="UniProtKB-KW"/>
</dbReference>
<evidence type="ECO:0000313" key="19">
    <source>
        <dbReference type="EMBL" id="PWR20469.1"/>
    </source>
</evidence>
<dbReference type="Gene3D" id="1.10.3810.10">
    <property type="entry name" value="Biosynthetic peptidoglycan transglycosylase-like"/>
    <property type="match status" value="1"/>
</dbReference>
<dbReference type="NCBIfam" id="TIGR02074">
    <property type="entry name" value="PBP_1a_fam"/>
    <property type="match status" value="1"/>
</dbReference>
<evidence type="ECO:0000256" key="16">
    <source>
        <dbReference type="SAM" id="Phobius"/>
    </source>
</evidence>
<dbReference type="GO" id="GO:0030288">
    <property type="term" value="C:outer membrane-bounded periplasmic space"/>
    <property type="evidence" value="ECO:0007669"/>
    <property type="project" value="TreeGrafter"/>
</dbReference>
<dbReference type="GO" id="GO:0009252">
    <property type="term" value="P:peptidoglycan biosynthetic process"/>
    <property type="evidence" value="ECO:0007669"/>
    <property type="project" value="UniProtKB-UniPathway"/>
</dbReference>
<dbReference type="GO" id="GO:0008360">
    <property type="term" value="P:regulation of cell shape"/>
    <property type="evidence" value="ECO:0007669"/>
    <property type="project" value="UniProtKB-KW"/>
</dbReference>
<comment type="caution">
    <text evidence="19">The sequence shown here is derived from an EMBL/GenBank/DDBJ whole genome shotgun (WGS) entry which is preliminary data.</text>
</comment>
<dbReference type="InterPro" id="IPR001460">
    <property type="entry name" value="PCN-bd_Tpept"/>
</dbReference>
<dbReference type="PANTHER" id="PTHR32282:SF33">
    <property type="entry name" value="PEPTIDOGLYCAN GLYCOSYLTRANSFERASE"/>
    <property type="match status" value="1"/>
</dbReference>
<dbReference type="RefSeq" id="WP_109921113.1">
    <property type="nucleotide sequence ID" value="NZ_QGLF01000003.1"/>
</dbReference>
<reference evidence="20" key="1">
    <citation type="submission" date="2018-05" db="EMBL/GenBank/DDBJ databases">
        <title>Zavarzinia sp. HR-AS.</title>
        <authorList>
            <person name="Lee Y."/>
            <person name="Jeon C.O."/>
        </authorList>
    </citation>
    <scope>NUCLEOTIDE SEQUENCE [LARGE SCALE GENOMIC DNA]</scope>
    <source>
        <strain evidence="20">DSM 1231</strain>
    </source>
</reference>
<keyword evidence="11" id="KW-0511">Multifunctional enzyme</keyword>
<feature type="compositionally biased region" description="Basic and acidic residues" evidence="15">
    <location>
        <begin position="27"/>
        <end position="38"/>
    </location>
</feature>
<dbReference type="InterPro" id="IPR023346">
    <property type="entry name" value="Lysozyme-like_dom_sf"/>
</dbReference>
<dbReference type="FunFam" id="1.10.3810.10:FF:000001">
    <property type="entry name" value="Penicillin-binding protein 1A"/>
    <property type="match status" value="1"/>
</dbReference>
<accession>A0A317E0G7</accession>
<evidence type="ECO:0000256" key="13">
    <source>
        <dbReference type="ARBA" id="ARBA00034000"/>
    </source>
</evidence>
<dbReference type="SUPFAM" id="SSF53955">
    <property type="entry name" value="Lysozyme-like"/>
    <property type="match status" value="1"/>
</dbReference>
<gene>
    <name evidence="19" type="ORF">DKG75_10695</name>
</gene>
<dbReference type="Pfam" id="PF00905">
    <property type="entry name" value="Transpeptidase"/>
    <property type="match status" value="1"/>
</dbReference>
<keyword evidence="10" id="KW-0573">Peptidoglycan synthesis</keyword>
<evidence type="ECO:0000256" key="3">
    <source>
        <dbReference type="ARBA" id="ARBA00007739"/>
    </source>
</evidence>
<evidence type="ECO:0000256" key="6">
    <source>
        <dbReference type="ARBA" id="ARBA00022676"/>
    </source>
</evidence>
<name>A0A317E0G7_9PROT</name>
<keyword evidence="16" id="KW-0472">Membrane</keyword>
<dbReference type="GO" id="GO:0071555">
    <property type="term" value="P:cell wall organization"/>
    <property type="evidence" value="ECO:0007669"/>
    <property type="project" value="UniProtKB-KW"/>
</dbReference>
<evidence type="ECO:0000256" key="10">
    <source>
        <dbReference type="ARBA" id="ARBA00022984"/>
    </source>
</evidence>
<evidence type="ECO:0000256" key="12">
    <source>
        <dbReference type="ARBA" id="ARBA00023316"/>
    </source>
</evidence>
<dbReference type="GO" id="GO:0008955">
    <property type="term" value="F:peptidoglycan glycosyltransferase activity"/>
    <property type="evidence" value="ECO:0007669"/>
    <property type="project" value="UniProtKB-EC"/>
</dbReference>
<keyword evidence="6" id="KW-0328">Glycosyltransferase</keyword>
<keyword evidence="7" id="KW-0808">Transferase</keyword>
<evidence type="ECO:0000256" key="4">
    <source>
        <dbReference type="ARBA" id="ARBA00022645"/>
    </source>
</evidence>
<keyword evidence="12" id="KW-0961">Cell wall biogenesis/degradation</keyword>
<dbReference type="Gene3D" id="3.40.710.10">
    <property type="entry name" value="DD-peptidase/beta-lactamase superfamily"/>
    <property type="match status" value="1"/>
</dbReference>
<feature type="transmembrane region" description="Helical" evidence="16">
    <location>
        <begin position="70"/>
        <end position="94"/>
    </location>
</feature>
<proteinExistence type="inferred from homology"/>
<dbReference type="InterPro" id="IPR036950">
    <property type="entry name" value="PBP_transglycosylase"/>
</dbReference>
<evidence type="ECO:0000256" key="1">
    <source>
        <dbReference type="ARBA" id="ARBA00004752"/>
    </source>
</evidence>
<organism evidence="19 20">
    <name type="scientific">Zavarzinia compransoris</name>
    <dbReference type="NCBI Taxonomy" id="1264899"/>
    <lineage>
        <taxon>Bacteria</taxon>
        <taxon>Pseudomonadati</taxon>
        <taxon>Pseudomonadota</taxon>
        <taxon>Alphaproteobacteria</taxon>
        <taxon>Rhodospirillales</taxon>
        <taxon>Zavarziniaceae</taxon>
        <taxon>Zavarzinia</taxon>
    </lineage>
</organism>
<comment type="similarity">
    <text evidence="3">In the N-terminal section; belongs to the glycosyltransferase 51 family.</text>
</comment>
<evidence type="ECO:0000259" key="17">
    <source>
        <dbReference type="Pfam" id="PF00905"/>
    </source>
</evidence>
<dbReference type="Pfam" id="PF00912">
    <property type="entry name" value="Transgly"/>
    <property type="match status" value="1"/>
</dbReference>
<comment type="catalytic activity">
    <reaction evidence="13">
        <text>Preferential cleavage: (Ac)2-L-Lys-D-Ala-|-D-Ala. Also transpeptidation of peptidyl-alanyl moieties that are N-acyl substituents of D-alanine.</text>
        <dbReference type="EC" id="3.4.16.4"/>
    </reaction>
</comment>
<dbReference type="UniPathway" id="UPA00219"/>
<dbReference type="InterPro" id="IPR050396">
    <property type="entry name" value="Glycosyltr_51/Transpeptidase"/>
</dbReference>
<dbReference type="OrthoDB" id="9766909at2"/>
<feature type="region of interest" description="Disordered" evidence="15">
    <location>
        <begin position="1"/>
        <end position="65"/>
    </location>
</feature>
<evidence type="ECO:0000256" key="8">
    <source>
        <dbReference type="ARBA" id="ARBA00022801"/>
    </source>
</evidence>
<evidence type="ECO:0000256" key="5">
    <source>
        <dbReference type="ARBA" id="ARBA00022670"/>
    </source>
</evidence>
<keyword evidence="16" id="KW-0812">Transmembrane</keyword>
<dbReference type="GO" id="GO:0009002">
    <property type="term" value="F:serine-type D-Ala-D-Ala carboxypeptidase activity"/>
    <property type="evidence" value="ECO:0007669"/>
    <property type="project" value="UniProtKB-EC"/>
</dbReference>
<keyword evidence="8" id="KW-0378">Hydrolase</keyword>
<comment type="pathway">
    <text evidence="1">Cell wall biogenesis; peptidoglycan biosynthesis.</text>
</comment>
<evidence type="ECO:0000256" key="7">
    <source>
        <dbReference type="ARBA" id="ARBA00022679"/>
    </source>
</evidence>
<dbReference type="Proteomes" id="UP000246077">
    <property type="component" value="Unassembled WGS sequence"/>
</dbReference>
<evidence type="ECO:0000259" key="18">
    <source>
        <dbReference type="Pfam" id="PF00912"/>
    </source>
</evidence>
<keyword evidence="9" id="KW-0133">Cell shape</keyword>
<evidence type="ECO:0000313" key="20">
    <source>
        <dbReference type="Proteomes" id="UP000246077"/>
    </source>
</evidence>
<feature type="domain" description="Glycosyl transferase family 51" evidence="18">
    <location>
        <begin position="119"/>
        <end position="292"/>
    </location>
</feature>
<keyword evidence="16" id="KW-1133">Transmembrane helix</keyword>
<keyword evidence="5" id="KW-0645">Protease</keyword>
<feature type="compositionally biased region" description="Pro residues" evidence="15">
    <location>
        <begin position="40"/>
        <end position="61"/>
    </location>
</feature>
<dbReference type="SUPFAM" id="SSF56601">
    <property type="entry name" value="beta-lactamase/transpeptidase-like"/>
    <property type="match status" value="1"/>
</dbReference>
<dbReference type="InterPro" id="IPR001264">
    <property type="entry name" value="Glyco_trans_51"/>
</dbReference>
<evidence type="ECO:0000256" key="11">
    <source>
        <dbReference type="ARBA" id="ARBA00023268"/>
    </source>
</evidence>
<evidence type="ECO:0000256" key="2">
    <source>
        <dbReference type="ARBA" id="ARBA00007090"/>
    </source>
</evidence>
<dbReference type="EMBL" id="QGLF01000003">
    <property type="protein sequence ID" value="PWR20469.1"/>
    <property type="molecule type" value="Genomic_DNA"/>
</dbReference>
<keyword evidence="4 19" id="KW-0121">Carboxypeptidase</keyword>
<evidence type="ECO:0000256" key="15">
    <source>
        <dbReference type="SAM" id="MobiDB-lite"/>
    </source>
</evidence>